<keyword evidence="3" id="KW-1185">Reference proteome</keyword>
<feature type="coiled-coil region" evidence="1">
    <location>
        <begin position="129"/>
        <end position="159"/>
    </location>
</feature>
<evidence type="ECO:0000313" key="3">
    <source>
        <dbReference type="Proteomes" id="UP001140217"/>
    </source>
</evidence>
<dbReference type="EMBL" id="JANBUL010000170">
    <property type="protein sequence ID" value="KAJ2779607.1"/>
    <property type="molecule type" value="Genomic_DNA"/>
</dbReference>
<comment type="caution">
    <text evidence="2">The sequence shown here is derived from an EMBL/GenBank/DDBJ whole genome shotgun (WGS) entry which is preliminary data.</text>
</comment>
<accession>A0A9W8LFL6</accession>
<gene>
    <name evidence="2" type="ORF">H4R18_003915</name>
</gene>
<evidence type="ECO:0000313" key="2">
    <source>
        <dbReference type="EMBL" id="KAJ2779607.1"/>
    </source>
</evidence>
<dbReference type="AlphaFoldDB" id="A0A9W8LFL6"/>
<keyword evidence="1" id="KW-0175">Coiled coil</keyword>
<sequence length="261" mass="28168">MAGPLGLEGDMLRSVDWDHILALTRERAPEFVPMIERAMEMCREAAGTGAALPTAAAAVATAAAAAAAALGSARDAAPKSPAGVLREIRAALGKERQGLADLDAFDQVCIELAGQTGRPEQRDVADERAGKYREFVERLERNKAELETLRSKYEQATAADASAKNPAIEALFAHCDGIHLEAQEAASEEAGKMLHATPHPHDHHRRNDFERLFATYKEAAKDEVSEHEARIDALCAKYQGMQSRVADAIARMGLPPLDPQP</sequence>
<name>A0A9W8LFL6_9FUNG</name>
<organism evidence="2 3">
    <name type="scientific">Coemansia javaensis</name>
    <dbReference type="NCBI Taxonomy" id="2761396"/>
    <lineage>
        <taxon>Eukaryota</taxon>
        <taxon>Fungi</taxon>
        <taxon>Fungi incertae sedis</taxon>
        <taxon>Zoopagomycota</taxon>
        <taxon>Kickxellomycotina</taxon>
        <taxon>Kickxellomycetes</taxon>
        <taxon>Kickxellales</taxon>
        <taxon>Kickxellaceae</taxon>
        <taxon>Coemansia</taxon>
    </lineage>
</organism>
<dbReference type="Proteomes" id="UP001140217">
    <property type="component" value="Unassembled WGS sequence"/>
</dbReference>
<proteinExistence type="predicted"/>
<protein>
    <submittedName>
        <fullName evidence="2">Uncharacterized protein</fullName>
    </submittedName>
</protein>
<reference evidence="2" key="1">
    <citation type="submission" date="2022-07" db="EMBL/GenBank/DDBJ databases">
        <title>Phylogenomic reconstructions and comparative analyses of Kickxellomycotina fungi.</title>
        <authorList>
            <person name="Reynolds N.K."/>
            <person name="Stajich J.E."/>
            <person name="Barry K."/>
            <person name="Grigoriev I.V."/>
            <person name="Crous P."/>
            <person name="Smith M.E."/>
        </authorList>
    </citation>
    <scope>NUCLEOTIDE SEQUENCE</scope>
    <source>
        <strain evidence="2">NBRC 105414</strain>
    </source>
</reference>
<evidence type="ECO:0000256" key="1">
    <source>
        <dbReference type="SAM" id="Coils"/>
    </source>
</evidence>